<dbReference type="Proteomes" id="UP000607653">
    <property type="component" value="Unassembled WGS sequence"/>
</dbReference>
<evidence type="ECO:0000313" key="2">
    <source>
        <dbReference type="EMBL" id="DAD39118.1"/>
    </source>
</evidence>
<protein>
    <submittedName>
        <fullName evidence="2">Uncharacterized protein</fullName>
    </submittedName>
</protein>
<gene>
    <name evidence="2" type="ORF">HUJ06_013441</name>
</gene>
<sequence>MDELWKFNSLLDNKINQALRRIEEQLSLNDDNLAEELSSYYFENEKSKEPVVLEYGKGRFKEDQDVILLRASVHREHDQHYGGNAGEQDDSTNSQLLKNVG</sequence>
<evidence type="ECO:0000256" key="1">
    <source>
        <dbReference type="SAM" id="MobiDB-lite"/>
    </source>
</evidence>
<accession>A0A822ZC62</accession>
<dbReference type="EMBL" id="DUZY01000005">
    <property type="protein sequence ID" value="DAD39118.1"/>
    <property type="molecule type" value="Genomic_DNA"/>
</dbReference>
<evidence type="ECO:0000313" key="3">
    <source>
        <dbReference type="Proteomes" id="UP000607653"/>
    </source>
</evidence>
<proteinExistence type="predicted"/>
<dbReference type="AlphaFoldDB" id="A0A822ZC62"/>
<keyword evidence="3" id="KW-1185">Reference proteome</keyword>
<comment type="caution">
    <text evidence="2">The sequence shown here is derived from an EMBL/GenBank/DDBJ whole genome shotgun (WGS) entry which is preliminary data.</text>
</comment>
<feature type="region of interest" description="Disordered" evidence="1">
    <location>
        <begin position="77"/>
        <end position="101"/>
    </location>
</feature>
<organism evidence="2 3">
    <name type="scientific">Nelumbo nucifera</name>
    <name type="common">Sacred lotus</name>
    <dbReference type="NCBI Taxonomy" id="4432"/>
    <lineage>
        <taxon>Eukaryota</taxon>
        <taxon>Viridiplantae</taxon>
        <taxon>Streptophyta</taxon>
        <taxon>Embryophyta</taxon>
        <taxon>Tracheophyta</taxon>
        <taxon>Spermatophyta</taxon>
        <taxon>Magnoliopsida</taxon>
        <taxon>Proteales</taxon>
        <taxon>Nelumbonaceae</taxon>
        <taxon>Nelumbo</taxon>
    </lineage>
</organism>
<feature type="compositionally biased region" description="Polar residues" evidence="1">
    <location>
        <begin position="91"/>
        <end position="101"/>
    </location>
</feature>
<reference evidence="2 3" key="1">
    <citation type="journal article" date="2020" name="Mol. Biol. Evol.">
        <title>Distinct Expression and Methylation Patterns for Genes with Different Fates following a Single Whole-Genome Duplication in Flowering Plants.</title>
        <authorList>
            <person name="Shi T."/>
            <person name="Rahmani R.S."/>
            <person name="Gugger P.F."/>
            <person name="Wang M."/>
            <person name="Li H."/>
            <person name="Zhang Y."/>
            <person name="Li Z."/>
            <person name="Wang Q."/>
            <person name="Van de Peer Y."/>
            <person name="Marchal K."/>
            <person name="Chen J."/>
        </authorList>
    </citation>
    <scope>NUCLEOTIDE SEQUENCE [LARGE SCALE GENOMIC DNA]</scope>
    <source>
        <tissue evidence="2">Leaf</tissue>
    </source>
</reference>
<name>A0A822ZC62_NELNU</name>